<reference evidence="1" key="1">
    <citation type="submission" date="2020-07" db="EMBL/GenBank/DDBJ databases">
        <title>Multicomponent nature underlies the extraordinary mechanical properties of spider dragline silk.</title>
        <authorList>
            <person name="Kono N."/>
            <person name="Nakamura H."/>
            <person name="Mori M."/>
            <person name="Yoshida Y."/>
            <person name="Ohtoshi R."/>
            <person name="Malay A.D."/>
            <person name="Moran D.A.P."/>
            <person name="Tomita M."/>
            <person name="Numata K."/>
            <person name="Arakawa K."/>
        </authorList>
    </citation>
    <scope>NUCLEOTIDE SEQUENCE</scope>
</reference>
<organism evidence="1 2">
    <name type="scientific">Trichonephila clavata</name>
    <name type="common">Joro spider</name>
    <name type="synonym">Nephila clavata</name>
    <dbReference type="NCBI Taxonomy" id="2740835"/>
    <lineage>
        <taxon>Eukaryota</taxon>
        <taxon>Metazoa</taxon>
        <taxon>Ecdysozoa</taxon>
        <taxon>Arthropoda</taxon>
        <taxon>Chelicerata</taxon>
        <taxon>Arachnida</taxon>
        <taxon>Araneae</taxon>
        <taxon>Araneomorphae</taxon>
        <taxon>Entelegynae</taxon>
        <taxon>Araneoidea</taxon>
        <taxon>Nephilidae</taxon>
        <taxon>Trichonephila</taxon>
    </lineage>
</organism>
<dbReference type="EMBL" id="BMAO01035242">
    <property type="protein sequence ID" value="GFR02269.1"/>
    <property type="molecule type" value="Genomic_DNA"/>
</dbReference>
<evidence type="ECO:0000313" key="1">
    <source>
        <dbReference type="EMBL" id="GFR02269.1"/>
    </source>
</evidence>
<accession>A0A8X6HFV9</accession>
<keyword evidence="2" id="KW-1185">Reference proteome</keyword>
<dbReference type="Proteomes" id="UP000887116">
    <property type="component" value="Unassembled WGS sequence"/>
</dbReference>
<proteinExistence type="predicted"/>
<comment type="caution">
    <text evidence="1">The sequence shown here is derived from an EMBL/GenBank/DDBJ whole genome shotgun (WGS) entry which is preliminary data.</text>
</comment>
<evidence type="ECO:0000313" key="2">
    <source>
        <dbReference type="Proteomes" id="UP000887116"/>
    </source>
</evidence>
<protein>
    <submittedName>
        <fullName evidence="1">Uncharacterized protein</fullName>
    </submittedName>
</protein>
<dbReference type="OrthoDB" id="6437252at2759"/>
<name>A0A8X6HFV9_TRICU</name>
<sequence>MRTAQLGKDCWSKVDSAARKEIKSILSLPTNAAVGYVHGSRKFGNCGVPSAAEDSDFYLVDSAFKLLTSKDEEVAIQALANSPGPCDTDWQRNRLRVSWEVI</sequence>
<gene>
    <name evidence="1" type="ORF">TNCT_446641</name>
</gene>
<dbReference type="AlphaFoldDB" id="A0A8X6HFV9"/>